<comment type="caution">
    <text evidence="2">The sequence shown here is derived from an EMBL/GenBank/DDBJ whole genome shotgun (WGS) entry which is preliminary data.</text>
</comment>
<evidence type="ECO:0000313" key="3">
    <source>
        <dbReference type="Proteomes" id="UP001431783"/>
    </source>
</evidence>
<feature type="region of interest" description="Disordered" evidence="1">
    <location>
        <begin position="1"/>
        <end position="55"/>
    </location>
</feature>
<accession>A0AAW1VAW0</accession>
<feature type="compositionally biased region" description="Polar residues" evidence="1">
    <location>
        <begin position="1"/>
        <end position="11"/>
    </location>
</feature>
<dbReference type="AlphaFoldDB" id="A0AAW1VAW0"/>
<proteinExistence type="predicted"/>
<keyword evidence="3" id="KW-1185">Reference proteome</keyword>
<protein>
    <submittedName>
        <fullName evidence="2">Uncharacterized protein</fullName>
    </submittedName>
</protein>
<evidence type="ECO:0000313" key="2">
    <source>
        <dbReference type="EMBL" id="KAK9889019.1"/>
    </source>
</evidence>
<feature type="compositionally biased region" description="Polar residues" evidence="1">
    <location>
        <begin position="27"/>
        <end position="40"/>
    </location>
</feature>
<gene>
    <name evidence="2" type="ORF">WA026_004306</name>
</gene>
<dbReference type="EMBL" id="JARQZJ010000122">
    <property type="protein sequence ID" value="KAK9889019.1"/>
    <property type="molecule type" value="Genomic_DNA"/>
</dbReference>
<evidence type="ECO:0000256" key="1">
    <source>
        <dbReference type="SAM" id="MobiDB-lite"/>
    </source>
</evidence>
<sequence>MSPKKSNLNTARSKETRRNRVERVHQSAEQIATRNTAQRSRTAEGRAQESQEQRDEHLRQLLRWIYSKRATAHFIPTTSNSSSVNRRRAFFQSLTLLTSHEHRLGNAASAQSGRPIDLRTSVYCMLIIAFSEKFSAKRYFV</sequence>
<name>A0AAW1VAW0_9CUCU</name>
<feature type="compositionally biased region" description="Basic and acidic residues" evidence="1">
    <location>
        <begin position="12"/>
        <end position="26"/>
    </location>
</feature>
<reference evidence="2 3" key="1">
    <citation type="submission" date="2023-03" db="EMBL/GenBank/DDBJ databases">
        <title>Genome insight into feeding habits of ladybird beetles.</title>
        <authorList>
            <person name="Li H.-S."/>
            <person name="Huang Y.-H."/>
            <person name="Pang H."/>
        </authorList>
    </citation>
    <scope>NUCLEOTIDE SEQUENCE [LARGE SCALE GENOMIC DNA]</scope>
    <source>
        <strain evidence="2">SYSU_2023b</strain>
        <tissue evidence="2">Whole body</tissue>
    </source>
</reference>
<feature type="compositionally biased region" description="Basic and acidic residues" evidence="1">
    <location>
        <begin position="41"/>
        <end position="55"/>
    </location>
</feature>
<organism evidence="2 3">
    <name type="scientific">Henosepilachna vigintioctopunctata</name>
    <dbReference type="NCBI Taxonomy" id="420089"/>
    <lineage>
        <taxon>Eukaryota</taxon>
        <taxon>Metazoa</taxon>
        <taxon>Ecdysozoa</taxon>
        <taxon>Arthropoda</taxon>
        <taxon>Hexapoda</taxon>
        <taxon>Insecta</taxon>
        <taxon>Pterygota</taxon>
        <taxon>Neoptera</taxon>
        <taxon>Endopterygota</taxon>
        <taxon>Coleoptera</taxon>
        <taxon>Polyphaga</taxon>
        <taxon>Cucujiformia</taxon>
        <taxon>Coccinelloidea</taxon>
        <taxon>Coccinellidae</taxon>
        <taxon>Epilachninae</taxon>
        <taxon>Epilachnini</taxon>
        <taxon>Henosepilachna</taxon>
    </lineage>
</organism>
<dbReference type="Proteomes" id="UP001431783">
    <property type="component" value="Unassembled WGS sequence"/>
</dbReference>